<evidence type="ECO:0000259" key="6">
    <source>
        <dbReference type="Pfam" id="PF18201"/>
    </source>
</evidence>
<dbReference type="InterPro" id="IPR050734">
    <property type="entry name" value="PIH1/Kintoun_subfamily"/>
</dbReference>
<comment type="subcellular location">
    <subcellularLocation>
        <location evidence="3">Cytoplasm</location>
    </subcellularLocation>
    <subcellularLocation>
        <location evidence="2">Dynein axonemal particle</location>
    </subcellularLocation>
    <text evidence="3">Localizes in the apical cytoplasm around the gamma-tubulin-positive pericentriolar region, not in the cilia.</text>
</comment>
<proteinExistence type="inferred from homology"/>
<feature type="compositionally biased region" description="Basic and acidic residues" evidence="4">
    <location>
        <begin position="416"/>
        <end position="450"/>
    </location>
</feature>
<dbReference type="CTD" id="55172"/>
<comment type="similarity">
    <text evidence="3">Belongs to the PIH1 family. Kintoun subfamily.</text>
</comment>
<feature type="domain" description="PIH1D1/2/3 CS-like" evidence="6">
    <location>
        <begin position="254"/>
        <end position="353"/>
    </location>
</feature>
<feature type="compositionally biased region" description="Basic and acidic residues" evidence="4">
    <location>
        <begin position="513"/>
        <end position="539"/>
    </location>
</feature>
<dbReference type="GO" id="GO:0120293">
    <property type="term" value="C:dynein axonemal particle"/>
    <property type="evidence" value="ECO:0007669"/>
    <property type="project" value="UniProtKB-SubCell"/>
</dbReference>
<evidence type="ECO:0000256" key="4">
    <source>
        <dbReference type="SAM" id="MobiDB-lite"/>
    </source>
</evidence>
<keyword evidence="7" id="KW-1185">Reference proteome</keyword>
<feature type="region of interest" description="Disordered" evidence="4">
    <location>
        <begin position="359"/>
        <end position="484"/>
    </location>
</feature>
<dbReference type="GO" id="GO:0003351">
    <property type="term" value="P:epithelial cilium movement involved in extracellular fluid movement"/>
    <property type="evidence" value="ECO:0007669"/>
    <property type="project" value="TreeGrafter"/>
</dbReference>
<feature type="compositionally biased region" description="Basic and acidic residues" evidence="4">
    <location>
        <begin position="390"/>
        <end position="402"/>
    </location>
</feature>
<dbReference type="InterPro" id="IPR041442">
    <property type="entry name" value="PIH1D1/2/3_CS-like"/>
</dbReference>
<dbReference type="GO" id="GO:0060285">
    <property type="term" value="P:cilium-dependent cell motility"/>
    <property type="evidence" value="ECO:0007669"/>
    <property type="project" value="UniProtKB-UniRule"/>
</dbReference>
<evidence type="ECO:0000313" key="7">
    <source>
        <dbReference type="Proteomes" id="UP000515150"/>
    </source>
</evidence>
<dbReference type="InterPro" id="IPR012981">
    <property type="entry name" value="PIH1_N"/>
</dbReference>
<dbReference type="KEGG" id="bspl:114848263"/>
<name>A0A6P7LJB5_BETSP</name>
<protein>
    <recommendedName>
        <fullName evidence="3">Protein kintoun</fullName>
    </recommendedName>
    <alternativeName>
        <fullName evidence="3">Dynein assembly factor 2, axonemal</fullName>
    </alternativeName>
</protein>
<evidence type="ECO:0000256" key="3">
    <source>
        <dbReference type="HAMAP-Rule" id="MF_03069"/>
    </source>
</evidence>
<dbReference type="PANTHER" id="PTHR22997">
    <property type="entry name" value="PIH1 DOMAIN-CONTAINING PROTEIN 1"/>
    <property type="match status" value="1"/>
</dbReference>
<feature type="compositionally biased region" description="Polar residues" evidence="4">
    <location>
        <begin position="540"/>
        <end position="558"/>
    </location>
</feature>
<feature type="compositionally biased region" description="Polar residues" evidence="4">
    <location>
        <begin position="226"/>
        <end position="249"/>
    </location>
</feature>
<dbReference type="GO" id="GO:0070286">
    <property type="term" value="P:axonemal dynein complex assembly"/>
    <property type="evidence" value="ECO:0007669"/>
    <property type="project" value="UniProtKB-UniRule"/>
</dbReference>
<keyword evidence="1 3" id="KW-0963">Cytoplasm</keyword>
<evidence type="ECO:0000313" key="8">
    <source>
        <dbReference type="RefSeq" id="XP_028994449.1"/>
    </source>
</evidence>
<feature type="domain" description="PIH1 N-terminal" evidence="5">
    <location>
        <begin position="40"/>
        <end position="202"/>
    </location>
</feature>
<dbReference type="GeneID" id="114848263"/>
<dbReference type="CDD" id="cd00298">
    <property type="entry name" value="ACD_sHsps_p23-like"/>
    <property type="match status" value="1"/>
</dbReference>
<evidence type="ECO:0000256" key="1">
    <source>
        <dbReference type="ARBA" id="ARBA00022490"/>
    </source>
</evidence>
<dbReference type="Pfam" id="PF08190">
    <property type="entry name" value="PIH1"/>
    <property type="match status" value="1"/>
</dbReference>
<dbReference type="HAMAP" id="MF_03069">
    <property type="entry name" value="Kintoun"/>
    <property type="match status" value="1"/>
</dbReference>
<dbReference type="InterPro" id="IPR034727">
    <property type="entry name" value="Kintoun"/>
</dbReference>
<evidence type="ECO:0000256" key="2">
    <source>
        <dbReference type="ARBA" id="ARBA00024190"/>
    </source>
</evidence>
<accession>A0A6P7LJB5</accession>
<feature type="region of interest" description="Disordered" evidence="4">
    <location>
        <begin position="191"/>
        <end position="257"/>
    </location>
</feature>
<organism evidence="7 8">
    <name type="scientific">Betta splendens</name>
    <name type="common">Siamese fighting fish</name>
    <dbReference type="NCBI Taxonomy" id="158456"/>
    <lineage>
        <taxon>Eukaryota</taxon>
        <taxon>Metazoa</taxon>
        <taxon>Chordata</taxon>
        <taxon>Craniata</taxon>
        <taxon>Vertebrata</taxon>
        <taxon>Euteleostomi</taxon>
        <taxon>Actinopterygii</taxon>
        <taxon>Neopterygii</taxon>
        <taxon>Teleostei</taxon>
        <taxon>Neoteleostei</taxon>
        <taxon>Acanthomorphata</taxon>
        <taxon>Anabantaria</taxon>
        <taxon>Anabantiformes</taxon>
        <taxon>Anabantoidei</taxon>
        <taxon>Osphronemidae</taxon>
        <taxon>Betta</taxon>
    </lineage>
</organism>
<reference evidence="8" key="1">
    <citation type="submission" date="2025-08" db="UniProtKB">
        <authorList>
            <consortium name="RefSeq"/>
        </authorList>
    </citation>
    <scope>IDENTIFICATION</scope>
</reference>
<dbReference type="InParanoid" id="A0A6P7LJB5"/>
<dbReference type="GO" id="GO:0005576">
    <property type="term" value="C:extracellular region"/>
    <property type="evidence" value="ECO:0007669"/>
    <property type="project" value="GOC"/>
</dbReference>
<feature type="region of interest" description="Disordered" evidence="4">
    <location>
        <begin position="505"/>
        <end position="626"/>
    </location>
</feature>
<dbReference type="AlphaFoldDB" id="A0A6P7LJB5"/>
<gene>
    <name evidence="8" type="primary">dnaaf2</name>
    <name evidence="3" type="synonym">DNAAF2</name>
    <name evidence="3" type="synonym">KTU</name>
</gene>
<evidence type="ECO:0000259" key="5">
    <source>
        <dbReference type="Pfam" id="PF08190"/>
    </source>
</evidence>
<dbReference type="Proteomes" id="UP000515150">
    <property type="component" value="Chromosome 22"/>
</dbReference>
<comment type="function">
    <text evidence="3">Required for cytoplasmic pre-assembly of axonemal dyneins, thereby playing a central role in motility in cilia and flagella. Involved in pre-assembly of dynein arm complexes in the cytoplasm before intraflagellar transport loads them for the ciliary compartment.</text>
</comment>
<feature type="compositionally biased region" description="Polar residues" evidence="4">
    <location>
        <begin position="565"/>
        <end position="578"/>
    </location>
</feature>
<dbReference type="PANTHER" id="PTHR22997:SF3">
    <property type="entry name" value="PROTEIN KINTOUN"/>
    <property type="match status" value="1"/>
</dbReference>
<sequence length="657" mass="73049">MEVGDKLSELNLTGEEMDKLTKALKDDRFKEMLREYAQEISDPESRKKYEEEIQLLERERGNSLEFIHPQPFRALKTSVDGRQKCFINICGNDKIGKPECKCGVSEDGRRGQNWSLPHSLHPGRQDTDPKGNKITIYDVVFHPDTLHIATTSEKFMEMVVKTAVQGIQNSFNVSLDENNVREMKTKYKGTPQPCVIRRPIPGHKAKQPSEDADPLSFPYPHEKSPVPSSHTKPATDNSPGSQSFHIQLQRTKEPTKPNYAVKYRSVIDLQDYRCSRDSTKSPRPKAIVVTVDLPLVKSVADASLEVKERSLLLETKAPAYRLELPLAYPVDEDTGEAKFNKHTGQLIVTLPVLPPKANDLALAPVSGDRSENESGEERQGNTGAEEDDKEEWKKGDDKKRGQEIGNGQIRSSQEVIEAKGHIVGEDEGSIKQECVEEERGAEKPKRDKTYESGQEQEDGEQVRECNLPKIQDEEDNETSSENKVWGECDGAAECEEQDMSDIMPNVQSSDLQRQTDAEEAVHSALKDEVEAACHIHASSEESQTAAAVSFTMPASSSDHTVKDCSVSQETEEFSTTPGTDGENTEGSGNRPEDVTAGSGKQQEGEAVDEDDLPAEHQDKLPDAVLRETDEHGNETIISDHSTCAGFTFQNTLIYELD</sequence>
<dbReference type="Pfam" id="PF18201">
    <property type="entry name" value="PIH1_CS"/>
    <property type="match status" value="1"/>
</dbReference>
<dbReference type="OrthoDB" id="546764at2759"/>
<dbReference type="RefSeq" id="XP_028994449.1">
    <property type="nucleotide sequence ID" value="XM_029138616.3"/>
</dbReference>
<feature type="compositionally biased region" description="Basic and acidic residues" evidence="4">
    <location>
        <begin position="613"/>
        <end position="626"/>
    </location>
</feature>
<feature type="compositionally biased region" description="Basic and acidic residues" evidence="4">
    <location>
        <begin position="368"/>
        <end position="379"/>
    </location>
</feature>